<organism evidence="1 3">
    <name type="scientific">Prunus mume</name>
    <name type="common">Japanese apricot</name>
    <name type="synonym">Armeniaca mume</name>
    <dbReference type="NCBI Taxonomy" id="102107"/>
    <lineage>
        <taxon>Eukaryota</taxon>
        <taxon>Viridiplantae</taxon>
        <taxon>Streptophyta</taxon>
        <taxon>Embryophyta</taxon>
        <taxon>Tracheophyta</taxon>
        <taxon>Spermatophyta</taxon>
        <taxon>Magnoliopsida</taxon>
        <taxon>eudicotyledons</taxon>
        <taxon>Gunneridae</taxon>
        <taxon>Pentapetalae</taxon>
        <taxon>rosids</taxon>
        <taxon>fabids</taxon>
        <taxon>Rosales</taxon>
        <taxon>Rosaceae</taxon>
        <taxon>Amygdaloideae</taxon>
        <taxon>Amygdaleae</taxon>
        <taxon>Prunus</taxon>
    </lineage>
</organism>
<evidence type="ECO:0000313" key="1">
    <source>
        <dbReference type="Proteomes" id="UP000694861"/>
    </source>
</evidence>
<sequence length="230" mass="25816">MAEVGHLVSARLIKLPTVKPANPKPSQLVPHSFKIRAASKRNSFSLSNKKNSRSLIKISTADGRWHGNWCCDYLLSLHDLRLEDLIEDENEKDAQVSVNLCVQKHASFGFSVDGKIMTSFTRKCSNCSSPYCRKINTQFNVWVLSSSRDEHTIQLPEIGGDDPSVIYVKPGNEAELDSLIQDTIRLATSIKDTCSELCEKSYPTVEYIGGQSTASIDKRWSRLLELRDLQ</sequence>
<keyword evidence="1" id="KW-1185">Reference proteome</keyword>
<gene>
    <name evidence="2 3" type="primary">LOC103323668</name>
</gene>
<dbReference type="PANTHER" id="PTHR37734:SF1">
    <property type="entry name" value="LARGE RIBOSOMAL RNA SUBUNIT ACCUMULATION PROTEIN YCED HOMOLOG 2, CHLOROPLASTIC"/>
    <property type="match status" value="1"/>
</dbReference>
<dbReference type="InterPro" id="IPR003772">
    <property type="entry name" value="YceD"/>
</dbReference>
<reference evidence="1" key="1">
    <citation type="journal article" date="1997" name="Nucleic Acids Res.">
        <title>tRNAscan-SE: a program for improved detection of transfer RNA genes in genomic sequence.</title>
        <authorList>
            <person name="Lowe T.M."/>
            <person name="Eddy S.R."/>
        </authorList>
    </citation>
    <scope>NUCLEOTIDE SEQUENCE [LARGE SCALE GENOMIC DNA]</scope>
</reference>
<protein>
    <submittedName>
        <fullName evidence="2 3">Uncharacterized protein LOC103323668</fullName>
    </submittedName>
</protein>
<evidence type="ECO:0000313" key="2">
    <source>
        <dbReference type="RefSeq" id="XP_008223898.1"/>
    </source>
</evidence>
<name>A0ABM0NF84_PRUMU</name>
<dbReference type="RefSeq" id="XP_008223899.1">
    <property type="nucleotide sequence ID" value="XM_008225677.1"/>
</dbReference>
<reference evidence="1" key="2">
    <citation type="journal article" date="2012" name="Nat. Commun.">
        <title>The genome of Prunus mume.</title>
        <authorList>
            <person name="Zhang Q."/>
            <person name="Chen W."/>
            <person name="Sun L."/>
            <person name="Zhao F."/>
            <person name="Huang B."/>
            <person name="Yang W."/>
            <person name="Tao Y."/>
            <person name="Wang J."/>
            <person name="Yuan Z."/>
            <person name="Fan G."/>
            <person name="Xing Z."/>
            <person name="Han C."/>
            <person name="Pan H."/>
            <person name="Zhong X."/>
            <person name="Shi W."/>
            <person name="Liang X."/>
            <person name="Du D."/>
            <person name="Sun F."/>
            <person name="Xu Z."/>
            <person name="Hao R."/>
            <person name="Lv T."/>
            <person name="Lv Y."/>
            <person name="Zheng Z."/>
            <person name="Sun M."/>
            <person name="Luo L."/>
            <person name="Cai M."/>
            <person name="Gao Y."/>
            <person name="Wang J."/>
            <person name="Yin Y."/>
            <person name="Xu X."/>
            <person name="Cheng T."/>
            <person name="Wang J."/>
        </authorList>
    </citation>
    <scope>NUCLEOTIDE SEQUENCE [LARGE SCALE GENOMIC DNA]</scope>
</reference>
<dbReference type="Pfam" id="PF02620">
    <property type="entry name" value="YceD"/>
    <property type="match status" value="1"/>
</dbReference>
<dbReference type="RefSeq" id="XP_008223898.1">
    <property type="nucleotide sequence ID" value="XM_008225676.1"/>
</dbReference>
<accession>A0ABM0NF84</accession>
<dbReference type="PANTHER" id="PTHR37734">
    <property type="entry name" value="LARGE RIBOSOMAL RNA SUBUNIT ACCUMULATION PROTEIN YCED HOMOLOG 2, CHLOROPLASTIC"/>
    <property type="match status" value="1"/>
</dbReference>
<evidence type="ECO:0000313" key="3">
    <source>
        <dbReference type="RefSeq" id="XP_008223899.1"/>
    </source>
</evidence>
<dbReference type="GeneID" id="103323668"/>
<dbReference type="Proteomes" id="UP000694861">
    <property type="component" value="Linkage group LG2"/>
</dbReference>
<dbReference type="InterPro" id="IPR044985">
    <property type="entry name" value="YceD_plant"/>
</dbReference>
<reference evidence="2 3" key="3">
    <citation type="submission" date="2025-05" db="UniProtKB">
        <authorList>
            <consortium name="RefSeq"/>
        </authorList>
    </citation>
    <scope>IDENTIFICATION</scope>
</reference>
<proteinExistence type="predicted"/>